<keyword evidence="5 7" id="KW-0520">NAD</keyword>
<evidence type="ECO:0000313" key="12">
    <source>
        <dbReference type="EMBL" id="SBT11701.1"/>
    </source>
</evidence>
<dbReference type="UniPathway" id="UPA00038">
    <property type="reaction ID" value="UER00491"/>
</dbReference>
<dbReference type="GO" id="GO:0051287">
    <property type="term" value="F:NAD binding"/>
    <property type="evidence" value="ECO:0007669"/>
    <property type="project" value="InterPro"/>
</dbReference>
<feature type="binding site" evidence="10">
    <location>
        <position position="34"/>
    </location>
    <ligand>
        <name>NAD(+)</name>
        <dbReference type="ChEBI" id="CHEBI:57540"/>
    </ligand>
</feature>
<dbReference type="EMBL" id="FLQZ01000006">
    <property type="protein sequence ID" value="SBT11701.1"/>
    <property type="molecule type" value="Genomic_DNA"/>
</dbReference>
<evidence type="ECO:0000256" key="3">
    <source>
        <dbReference type="ARBA" id="ARBA00012954"/>
    </source>
</evidence>
<feature type="binding site" evidence="9">
    <location>
        <position position="197"/>
    </location>
    <ligand>
        <name>substrate</name>
    </ligand>
</feature>
<dbReference type="InterPro" id="IPR013328">
    <property type="entry name" value="6PGD_dom2"/>
</dbReference>
<proteinExistence type="inferred from homology"/>
<name>A0A1C3J952_9VIBR</name>
<evidence type="ECO:0000256" key="8">
    <source>
        <dbReference type="PIRSR" id="PIRSR500134-1"/>
    </source>
</evidence>
<feature type="binding site" evidence="10">
    <location>
        <position position="256"/>
    </location>
    <ligand>
        <name>NAD(+)</name>
        <dbReference type="ChEBI" id="CHEBI:57540"/>
    </ligand>
</feature>
<dbReference type="PIRSF" id="PIRSF500134">
    <property type="entry name" value="UDPglc_DH_bac"/>
    <property type="match status" value="1"/>
</dbReference>
<protein>
    <recommendedName>
        <fullName evidence="3 7">UDP-glucose 6-dehydrogenase</fullName>
        <ecNumber evidence="3 7">1.1.1.22</ecNumber>
    </recommendedName>
</protein>
<dbReference type="InterPro" id="IPR014026">
    <property type="entry name" value="UDP-Glc/GDP-Man_DH_dimer"/>
</dbReference>
<dbReference type="PANTHER" id="PTHR43750:SF2">
    <property type="entry name" value="UDP-GLUCOSE 6-DEHYDROGENASE"/>
    <property type="match status" value="1"/>
</dbReference>
<comment type="catalytic activity">
    <reaction evidence="6 7">
        <text>UDP-alpha-D-glucose + 2 NAD(+) + H2O = UDP-alpha-D-glucuronate + 2 NADH + 3 H(+)</text>
        <dbReference type="Rhea" id="RHEA:23596"/>
        <dbReference type="ChEBI" id="CHEBI:15377"/>
        <dbReference type="ChEBI" id="CHEBI:15378"/>
        <dbReference type="ChEBI" id="CHEBI:57540"/>
        <dbReference type="ChEBI" id="CHEBI:57945"/>
        <dbReference type="ChEBI" id="CHEBI:58052"/>
        <dbReference type="ChEBI" id="CHEBI:58885"/>
        <dbReference type="EC" id="1.1.1.22"/>
    </reaction>
</comment>
<feature type="binding site" evidence="9">
    <location>
        <position position="388"/>
    </location>
    <ligand>
        <name>substrate</name>
    </ligand>
</feature>
<dbReference type="Pfam" id="PF03720">
    <property type="entry name" value="UDPG_MGDP_dh_C"/>
    <property type="match status" value="1"/>
</dbReference>
<dbReference type="PANTHER" id="PTHR43750">
    <property type="entry name" value="UDP-GLUCOSE 6-DEHYDROGENASE TUAD"/>
    <property type="match status" value="1"/>
</dbReference>
<dbReference type="PIRSF" id="PIRSF000124">
    <property type="entry name" value="UDPglc_GDPman_dh"/>
    <property type="match status" value="1"/>
</dbReference>
<dbReference type="InterPro" id="IPR017476">
    <property type="entry name" value="UDP-Glc/GDP-Man"/>
</dbReference>
<dbReference type="InterPro" id="IPR001732">
    <property type="entry name" value="UDP-Glc/GDP-Man_DH_N"/>
</dbReference>
<keyword evidence="13" id="KW-1185">Reference proteome</keyword>
<evidence type="ECO:0000256" key="2">
    <source>
        <dbReference type="ARBA" id="ARBA00006601"/>
    </source>
</evidence>
<feature type="binding site" evidence="9">
    <location>
        <position position="306"/>
    </location>
    <ligand>
        <name>substrate</name>
    </ligand>
</feature>
<dbReference type="GO" id="GO:0006065">
    <property type="term" value="P:UDP-glucuronate biosynthetic process"/>
    <property type="evidence" value="ECO:0007669"/>
    <property type="project" value="UniProtKB-UniPathway"/>
</dbReference>
<feature type="binding site" evidence="10">
    <location>
        <position position="118"/>
    </location>
    <ligand>
        <name>NAD(+)</name>
        <dbReference type="ChEBI" id="CHEBI:57540"/>
    </ligand>
</feature>
<evidence type="ECO:0000256" key="5">
    <source>
        <dbReference type="ARBA" id="ARBA00023027"/>
    </source>
</evidence>
<dbReference type="Pfam" id="PF03721">
    <property type="entry name" value="UDPG_MGDP_dh_N"/>
    <property type="match status" value="1"/>
</dbReference>
<feature type="binding site" evidence="10">
    <location>
        <position position="29"/>
    </location>
    <ligand>
        <name>NAD(+)</name>
        <dbReference type="ChEBI" id="CHEBI:57540"/>
    </ligand>
</feature>
<dbReference type="GO" id="GO:0000271">
    <property type="term" value="P:polysaccharide biosynthetic process"/>
    <property type="evidence" value="ECO:0007669"/>
    <property type="project" value="InterPro"/>
</dbReference>
<dbReference type="FunFam" id="3.40.50.720:FF:000297">
    <property type="entry name" value="UDP-glucose 6-dehydrogenase"/>
    <property type="match status" value="1"/>
</dbReference>
<feature type="binding site" evidence="10">
    <location>
        <position position="145"/>
    </location>
    <ligand>
        <name>NAD(+)</name>
        <dbReference type="ChEBI" id="CHEBI:57540"/>
    </ligand>
</feature>
<feature type="active site" description="Nucleophile" evidence="8">
    <location>
        <position position="253"/>
    </location>
</feature>
<feature type="binding site" evidence="10">
    <location>
        <position position="83"/>
    </location>
    <ligand>
        <name>NAD(+)</name>
        <dbReference type="ChEBI" id="CHEBI:57540"/>
    </ligand>
</feature>
<gene>
    <name evidence="12" type="primary">ugd_1</name>
    <name evidence="12" type="ORF">VCE7224_00417</name>
</gene>
<feature type="domain" description="UDP-glucose/GDP-mannose dehydrogenase C-terminal" evidence="11">
    <location>
        <begin position="300"/>
        <end position="387"/>
    </location>
</feature>
<dbReference type="InterPro" id="IPR036220">
    <property type="entry name" value="UDP-Glc/GDP-Man_DH_C_sf"/>
</dbReference>
<dbReference type="Pfam" id="PF00984">
    <property type="entry name" value="UDPG_MGDP_dh"/>
    <property type="match status" value="1"/>
</dbReference>
<evidence type="ECO:0000256" key="7">
    <source>
        <dbReference type="PIRNR" id="PIRNR000124"/>
    </source>
</evidence>
<evidence type="ECO:0000256" key="6">
    <source>
        <dbReference type="ARBA" id="ARBA00047473"/>
    </source>
</evidence>
<dbReference type="EC" id="1.1.1.22" evidence="3 7"/>
<sequence>MKIAIAGTGYVGLSNSMLLAQNHEVVAVDIIEEKVEMLNKKQSPIVDAEISFFLANEPLNFTATMDKELAYKGADYVVIATPTDYDAETNYFNTKSVEAVILDVMAINPNAVMVIKSTVPVGYTTRVKKKLNCENIIFSPEFLREGKALYDNLYPSRVIVGERTERAEIFANLLVEGAKKENIEVLYTDSTEAEAVKLFSNTYLALRVAYFNELDTYAETHCLDSRQIIEGVGLDPRIGNHYNNPSFGYGGYCLPKDTKQLRANYEDVPNKIIGAIVDANATRKDFLADSIIKRNPKRVGIYRLIMKAGSDNFRASSIQGVMKRIKARGIDVVVYEPVLDESEFFHSQVIKDLEEFKASCDVIVSNRMVNEIKDVADKVYTRDLFGSD</sequence>
<dbReference type="SUPFAM" id="SSF48179">
    <property type="entry name" value="6-phosphogluconate dehydrogenase C-terminal domain-like"/>
    <property type="match status" value="1"/>
</dbReference>
<dbReference type="SMART" id="SM00984">
    <property type="entry name" value="UDPG_MGDP_dh_C"/>
    <property type="match status" value="1"/>
</dbReference>
<dbReference type="InterPro" id="IPR036291">
    <property type="entry name" value="NAD(P)-bd_dom_sf"/>
</dbReference>
<dbReference type="InterPro" id="IPR014027">
    <property type="entry name" value="UDP-Glc/GDP-Man_DH_C"/>
</dbReference>
<dbReference type="Gene3D" id="3.40.50.720">
    <property type="entry name" value="NAD(P)-binding Rossmann-like Domain"/>
    <property type="match status" value="2"/>
</dbReference>
<dbReference type="Proteomes" id="UP000092819">
    <property type="component" value="Unassembled WGS sequence"/>
</dbReference>
<evidence type="ECO:0000256" key="10">
    <source>
        <dbReference type="PIRSR" id="PIRSR500134-3"/>
    </source>
</evidence>
<evidence type="ECO:0000313" key="13">
    <source>
        <dbReference type="Proteomes" id="UP000092819"/>
    </source>
</evidence>
<feature type="binding site" evidence="9">
    <location>
        <begin position="142"/>
        <end position="145"/>
    </location>
    <ligand>
        <name>substrate</name>
    </ligand>
</feature>
<feature type="binding site" evidence="10">
    <location>
        <position position="314"/>
    </location>
    <ligand>
        <name>NAD(+)</name>
        <dbReference type="ChEBI" id="CHEBI:57540"/>
    </ligand>
</feature>
<dbReference type="InterPro" id="IPR028357">
    <property type="entry name" value="UDPglc_DH_bac"/>
</dbReference>
<dbReference type="RefSeq" id="WP_065675413.1">
    <property type="nucleotide sequence ID" value="NZ_AP025463.1"/>
</dbReference>
<dbReference type="SUPFAM" id="SSF51735">
    <property type="entry name" value="NAD(P)-binding Rossmann-fold domains"/>
    <property type="match status" value="1"/>
</dbReference>
<evidence type="ECO:0000256" key="9">
    <source>
        <dbReference type="PIRSR" id="PIRSR500134-2"/>
    </source>
</evidence>
<comment type="similarity">
    <text evidence="2 7">Belongs to the UDP-glucose/GDP-mannose dehydrogenase family.</text>
</comment>
<organism evidence="12 13">
    <name type="scientific">Vibrio celticus</name>
    <dbReference type="NCBI Taxonomy" id="446372"/>
    <lineage>
        <taxon>Bacteria</taxon>
        <taxon>Pseudomonadati</taxon>
        <taxon>Pseudomonadota</taxon>
        <taxon>Gammaproteobacteria</taxon>
        <taxon>Vibrionales</taxon>
        <taxon>Vibrionaceae</taxon>
        <taxon>Vibrio</taxon>
    </lineage>
</organism>
<feature type="binding site" evidence="9">
    <location>
        <position position="307"/>
    </location>
    <ligand>
        <name>substrate</name>
    </ligand>
</feature>
<feature type="binding site" evidence="9">
    <location>
        <position position="250"/>
    </location>
    <ligand>
        <name>substrate</name>
    </ligand>
</feature>
<dbReference type="NCBIfam" id="TIGR03026">
    <property type="entry name" value="NDP-sugDHase"/>
    <property type="match status" value="1"/>
</dbReference>
<evidence type="ECO:0000259" key="11">
    <source>
        <dbReference type="SMART" id="SM00984"/>
    </source>
</evidence>
<reference evidence="13" key="1">
    <citation type="submission" date="2016-06" db="EMBL/GenBank/DDBJ databases">
        <authorList>
            <person name="Rodrigo-Torres L."/>
            <person name="Arahal D.R."/>
        </authorList>
    </citation>
    <scope>NUCLEOTIDE SEQUENCE [LARGE SCALE GENOMIC DNA]</scope>
    <source>
        <strain evidence="13">CECT 7224</strain>
    </source>
</reference>
<accession>A0A1C3J952</accession>
<evidence type="ECO:0000256" key="4">
    <source>
        <dbReference type="ARBA" id="ARBA00023002"/>
    </source>
</evidence>
<dbReference type="Gene3D" id="1.10.1040.10">
    <property type="entry name" value="N-(1-d-carboxylethyl)-l-norvaline Dehydrogenase, domain 2"/>
    <property type="match status" value="1"/>
</dbReference>
<keyword evidence="4 7" id="KW-0560">Oxidoreductase</keyword>
<comment type="pathway">
    <text evidence="1">Nucleotide-sugar biosynthesis; UDP-alpha-D-glucuronate biosynthesis; UDP-alpha-D-glucuronate from UDP-alpha-D-glucose: step 1/1.</text>
</comment>
<dbReference type="SUPFAM" id="SSF52413">
    <property type="entry name" value="UDP-glucose/GDP-mannose dehydrogenase C-terminal domain"/>
    <property type="match status" value="1"/>
</dbReference>
<dbReference type="InterPro" id="IPR008927">
    <property type="entry name" value="6-PGluconate_DH-like_C_sf"/>
</dbReference>
<evidence type="ECO:0000256" key="1">
    <source>
        <dbReference type="ARBA" id="ARBA00004701"/>
    </source>
</evidence>
<dbReference type="GO" id="GO:0003979">
    <property type="term" value="F:UDP-glucose 6-dehydrogenase activity"/>
    <property type="evidence" value="ECO:0007669"/>
    <property type="project" value="UniProtKB-EC"/>
</dbReference>
<feature type="binding site" evidence="9">
    <location>
        <begin position="242"/>
        <end position="246"/>
    </location>
    <ligand>
        <name>substrate</name>
    </ligand>
</feature>
<dbReference type="AlphaFoldDB" id="A0A1C3J952"/>